<dbReference type="Proteomes" id="UP001497623">
    <property type="component" value="Unassembled WGS sequence"/>
</dbReference>
<dbReference type="PANTHER" id="PTHR36902">
    <property type="entry name" value="ENRICHED IN SURFACE-LABELED PROTEOME PROTEIN 9"/>
    <property type="match status" value="1"/>
</dbReference>
<feature type="non-terminal residue" evidence="4">
    <location>
        <position position="1"/>
    </location>
</feature>
<keyword evidence="1" id="KW-1133">Transmembrane helix</keyword>
<dbReference type="InterPro" id="IPR058831">
    <property type="entry name" value="LolA-like_dom_2nd"/>
</dbReference>
<reference evidence="4 5" key="1">
    <citation type="submission" date="2024-05" db="EMBL/GenBank/DDBJ databases">
        <authorList>
            <person name="Wallberg A."/>
        </authorList>
    </citation>
    <scope>NUCLEOTIDE SEQUENCE [LARGE SCALE GENOMIC DNA]</scope>
</reference>
<evidence type="ECO:0000259" key="2">
    <source>
        <dbReference type="Pfam" id="PF25898"/>
    </source>
</evidence>
<comment type="caution">
    <text evidence="4">The sequence shown here is derived from an EMBL/GenBank/DDBJ whole genome shotgun (WGS) entry which is preliminary data.</text>
</comment>
<dbReference type="AlphaFoldDB" id="A0AAV2R2E9"/>
<protein>
    <submittedName>
        <fullName evidence="4">Uncharacterized protein</fullName>
    </submittedName>
</protein>
<evidence type="ECO:0000256" key="1">
    <source>
        <dbReference type="SAM" id="Phobius"/>
    </source>
</evidence>
<gene>
    <name evidence="4" type="ORF">MNOR_LOCUS18139</name>
</gene>
<keyword evidence="1" id="KW-0472">Membrane</keyword>
<proteinExistence type="predicted"/>
<dbReference type="InterPro" id="IPR058265">
    <property type="entry name" value="DUF7959"/>
</dbReference>
<dbReference type="EMBL" id="CAXKWB010012828">
    <property type="protein sequence ID" value="CAL4105645.1"/>
    <property type="molecule type" value="Genomic_DNA"/>
</dbReference>
<accession>A0AAV2R2E9</accession>
<name>A0AAV2R2E9_MEGNR</name>
<dbReference type="PANTHER" id="PTHR36902:SF1">
    <property type="entry name" value="ENRICHED IN SURFACE-LABELED PROTEOME PROTEIN 9"/>
    <property type="match status" value="1"/>
</dbReference>
<feature type="transmembrane region" description="Helical" evidence="1">
    <location>
        <begin position="714"/>
        <end position="736"/>
    </location>
</feature>
<evidence type="ECO:0000313" key="5">
    <source>
        <dbReference type="Proteomes" id="UP001497623"/>
    </source>
</evidence>
<dbReference type="Pfam" id="PF25898">
    <property type="entry name" value="LolA_2nd_metazoa"/>
    <property type="match status" value="1"/>
</dbReference>
<keyword evidence="1" id="KW-0812">Transmembrane</keyword>
<evidence type="ECO:0000259" key="3">
    <source>
        <dbReference type="Pfam" id="PF25899"/>
    </source>
</evidence>
<sequence>QGRSTTDPFQQQQTAHLYNWVYQLFTSSVLSVSTMKPWVWVTSMLLVLGASLLPLVSAGDYGDDLVQLRQLYRSLAMQSGCPDPPPNISDGPALPTVPKSFMTNMEVQMLEDGDNSKKVLYGMEGYDNDQLRGIINYRLMEGIVHDRPFLLEEEIRYNVPLDEALFLYSNKACDIVGDDNCVPERDCHAKKLKDVSDELQQLFGFVSNSDESGFMGASGILEFGPQFGYWPSKLAEACRGMDCYKFQTCLEKPDENATVWYTYYWTTPEWSAQNNNNGKQVPVRVEIYGVGKWEGQFVRDVMQTIDFFDYKRWVKPGRNLLEQPADVFCVGKVDTIAPPVMKDYFWYKSETVMGFTIPVPDGGDKNYTETIDARAVFPREEYYDFISRITRVDYTPFFLFGNDRRFEYRTMRIHDFNQGLSYHIRPVQQFCNVSKIENMTSWGDVVVEPDGSVHMAMPVNFEDMDMPYQYNGIHLIRGLEAGVWAGVKANPLLDNKTETYVWYYASPLTHDWEGFREDPPHSLDRVPVKLEKYLTGQKVHPHQVYNIFNYESNVPHLASHDISICYKDSNMRHFRFDLPDDALNKTLYQKEHLVYYTQGALAEVANVSPLRINRIKLEVSYPKISIIFTILGRPKNAINGAAGLNEESTIGQAVDLIRTALDSSQLVIPVHLINNENELPIIIVAKPHTMESITRFDDITKGTEIQHGYSPGDMAGLGIGMVILGALLGFAGLYYLNSRK</sequence>
<feature type="domain" description="DUF7959" evidence="3">
    <location>
        <begin position="600"/>
        <end position="676"/>
    </location>
</feature>
<feature type="domain" description="LolA-like" evidence="2">
    <location>
        <begin position="324"/>
        <end position="566"/>
    </location>
</feature>
<dbReference type="Pfam" id="PF25899">
    <property type="entry name" value="DUF7959"/>
    <property type="match status" value="1"/>
</dbReference>
<evidence type="ECO:0000313" key="4">
    <source>
        <dbReference type="EMBL" id="CAL4105645.1"/>
    </source>
</evidence>
<keyword evidence="5" id="KW-1185">Reference proteome</keyword>
<organism evidence="4 5">
    <name type="scientific">Meganyctiphanes norvegica</name>
    <name type="common">Northern krill</name>
    <name type="synonym">Thysanopoda norvegica</name>
    <dbReference type="NCBI Taxonomy" id="48144"/>
    <lineage>
        <taxon>Eukaryota</taxon>
        <taxon>Metazoa</taxon>
        <taxon>Ecdysozoa</taxon>
        <taxon>Arthropoda</taxon>
        <taxon>Crustacea</taxon>
        <taxon>Multicrustacea</taxon>
        <taxon>Malacostraca</taxon>
        <taxon>Eumalacostraca</taxon>
        <taxon>Eucarida</taxon>
        <taxon>Euphausiacea</taxon>
        <taxon>Euphausiidae</taxon>
        <taxon>Meganyctiphanes</taxon>
    </lineage>
</organism>